<dbReference type="Gene3D" id="3.40.50.10980">
    <property type="entry name" value="Nibrin, BRCT2 domain"/>
    <property type="match status" value="1"/>
</dbReference>
<evidence type="ECO:0000256" key="1">
    <source>
        <dbReference type="ARBA" id="ARBA00004123"/>
    </source>
</evidence>
<dbReference type="InterPro" id="IPR043014">
    <property type="entry name" value="Nibrin_BRCT2_sf"/>
</dbReference>
<feature type="compositionally biased region" description="Basic and acidic residues" evidence="6">
    <location>
        <begin position="704"/>
        <end position="717"/>
    </location>
</feature>
<feature type="compositionally biased region" description="Polar residues" evidence="6">
    <location>
        <begin position="460"/>
        <end position="470"/>
    </location>
</feature>
<dbReference type="Proteomes" id="UP000297716">
    <property type="component" value="Unassembled WGS sequence"/>
</dbReference>
<dbReference type="InterPro" id="IPR000253">
    <property type="entry name" value="FHA_dom"/>
</dbReference>
<feature type="domain" description="FHA" evidence="7">
    <location>
        <begin position="37"/>
        <end position="103"/>
    </location>
</feature>
<dbReference type="AlphaFoldDB" id="A0A4Z0YU68"/>
<comment type="subcellular location">
    <subcellularLocation>
        <location evidence="1">Nucleus</location>
    </subcellularLocation>
</comment>
<proteinExistence type="inferred from homology"/>
<dbReference type="PANTHER" id="PTHR12162">
    <property type="entry name" value="NIBRIN-RELATED"/>
    <property type="match status" value="1"/>
</dbReference>
<feature type="compositionally biased region" description="Polar residues" evidence="6">
    <location>
        <begin position="689"/>
        <end position="703"/>
    </location>
</feature>
<evidence type="ECO:0000256" key="6">
    <source>
        <dbReference type="SAM" id="MobiDB-lite"/>
    </source>
</evidence>
<dbReference type="Gene3D" id="2.60.200.20">
    <property type="match status" value="1"/>
</dbReference>
<feature type="region of interest" description="Disordered" evidence="6">
    <location>
        <begin position="442"/>
        <end position="513"/>
    </location>
</feature>
<evidence type="ECO:0000256" key="4">
    <source>
        <dbReference type="ARBA" id="ARBA00023242"/>
    </source>
</evidence>
<dbReference type="InterPro" id="IPR040227">
    <property type="entry name" value="Nibrin-rel"/>
</dbReference>
<dbReference type="GO" id="GO:0003684">
    <property type="term" value="F:damaged DNA binding"/>
    <property type="evidence" value="ECO:0007669"/>
    <property type="project" value="TreeGrafter"/>
</dbReference>
<sequence length="829" mass="92346">MWILENEGEALGRECTASFRLMHVDLMQLWLRPGKRYLFGRTIAEPGQLAIQGPGAERVSRKHVTITVDSVEEGHAEAMGSRSKVTVEDLGSKGGTKVNGQKYRGETCTLSQDSNIFQMGSFPPVFRITWFPVVLSFSFTSNQLRANPFALLRQSLEQLDIKLLSDYDVRLTTHVVTKKRNTPKGLQALINSRYIVNDGFIDAIVNAASSESPNDQVTTCPLEQDFSANWPDPLRFLPPPGEEPVPRQPESFAPNPARAELFDGYTFVFYEKKQYDSLLAPITNGKGKALLNVAVAGETEIDDFVRYVKGVAGEKGLGEFEDGSEGKGVVVVKWMPNSEENADWFADFFRSISLRLDHRLIDQKDFLDAILSNDASGLRRPLEFESPPASSQVEQPPLSTEQQSMEVDPVEETAPQPRGLAARRRGRGPVQSRFQGFAISLADGDDGPNEPPAMAMDINDTPTNVESSQEGLFVTQDVPEPEAEDTIPVYEPPRRSGRKRPASPLPEPEDIMDNFAPTAAEVKRRRIAAGEEPVPRRQTSTPPIAKPSIIPKPPKIKKEIDVLEMARQHREEAEKRAKQEREELETAPEDLDLTEIRRLHIVEPMPLREALHVRTREQDIADGRWDPAWNGRKNFKTFRQRGALQGRTVEKIIVALEEVKSKGFGIGDDYWLEDSISQPRRNRQDGPSHSRSQSLRQATNSTAEESRKGQKHIENLRAVDSSEDEGVDMADANADADEDDGDDDDIIITSSSRTRSTRASANATQSQPQTRQATQSTLDKTQSARRTGKRPAAAPPAKEKPAKRVKGVSLNASDDDSDDDGLRFRFGRR</sequence>
<dbReference type="InterPro" id="IPR008984">
    <property type="entry name" value="SMAD_FHA_dom_sf"/>
</dbReference>
<dbReference type="STRING" id="37992.A0A4Z0YU68"/>
<keyword evidence="3" id="KW-0234">DNA repair</keyword>
<dbReference type="Pfam" id="PF00498">
    <property type="entry name" value="FHA"/>
    <property type="match status" value="1"/>
</dbReference>
<feature type="compositionally biased region" description="Acidic residues" evidence="6">
    <location>
        <begin position="721"/>
        <end position="746"/>
    </location>
</feature>
<accession>A0A4Z0YU68</accession>
<dbReference type="SUPFAM" id="SSF49879">
    <property type="entry name" value="SMAD/FHA domain"/>
    <property type="match status" value="1"/>
</dbReference>
<evidence type="ECO:0000256" key="3">
    <source>
        <dbReference type="ARBA" id="ARBA00023204"/>
    </source>
</evidence>
<evidence type="ECO:0000259" key="7">
    <source>
        <dbReference type="PROSITE" id="PS50006"/>
    </source>
</evidence>
<feature type="region of interest" description="Disordered" evidence="6">
    <location>
        <begin position="677"/>
        <end position="829"/>
    </location>
</feature>
<dbReference type="OrthoDB" id="552194at2759"/>
<feature type="compositionally biased region" description="Polar residues" evidence="6">
    <location>
        <begin position="388"/>
        <end position="405"/>
    </location>
</feature>
<dbReference type="PANTHER" id="PTHR12162:SF0">
    <property type="entry name" value="NIBRIN"/>
    <property type="match status" value="1"/>
</dbReference>
<evidence type="ECO:0000313" key="8">
    <source>
        <dbReference type="EMBL" id="TGJ82685.1"/>
    </source>
</evidence>
<keyword evidence="9" id="KW-1185">Reference proteome</keyword>
<feature type="region of interest" description="Disordered" evidence="6">
    <location>
        <begin position="381"/>
        <end position="430"/>
    </location>
</feature>
<feature type="compositionally biased region" description="Low complexity" evidence="6">
    <location>
        <begin position="747"/>
        <end position="763"/>
    </location>
</feature>
<feature type="compositionally biased region" description="Basic and acidic residues" evidence="6">
    <location>
        <begin position="556"/>
        <end position="581"/>
    </location>
</feature>
<organism evidence="8 9">
    <name type="scientific">Xylaria hypoxylon</name>
    <dbReference type="NCBI Taxonomy" id="37992"/>
    <lineage>
        <taxon>Eukaryota</taxon>
        <taxon>Fungi</taxon>
        <taxon>Dikarya</taxon>
        <taxon>Ascomycota</taxon>
        <taxon>Pezizomycotina</taxon>
        <taxon>Sordariomycetes</taxon>
        <taxon>Xylariomycetidae</taxon>
        <taxon>Xylariales</taxon>
        <taxon>Xylariaceae</taxon>
        <taxon>Xylaria</taxon>
    </lineage>
</organism>
<evidence type="ECO:0000256" key="2">
    <source>
        <dbReference type="ARBA" id="ARBA00022763"/>
    </source>
</evidence>
<comment type="caution">
    <text evidence="8">The sequence shown here is derived from an EMBL/GenBank/DDBJ whole genome shotgun (WGS) entry which is preliminary data.</text>
</comment>
<feature type="region of interest" description="Disordered" evidence="6">
    <location>
        <begin position="526"/>
        <end position="589"/>
    </location>
</feature>
<dbReference type="Pfam" id="PF16508">
    <property type="entry name" value="NIBRIN_BRCT_II"/>
    <property type="match status" value="1"/>
</dbReference>
<evidence type="ECO:0000256" key="5">
    <source>
        <dbReference type="ARBA" id="ARBA00044757"/>
    </source>
</evidence>
<dbReference type="PROSITE" id="PS50006">
    <property type="entry name" value="FHA_DOMAIN"/>
    <property type="match status" value="1"/>
</dbReference>
<name>A0A4Z0YU68_9PEZI</name>
<reference evidence="8 9" key="1">
    <citation type="submission" date="2019-03" db="EMBL/GenBank/DDBJ databases">
        <title>Draft genome sequence of Xylaria hypoxylon DSM 108379, a ubiquitous saprotrophic-parasitic fungi on hardwood.</title>
        <authorList>
            <person name="Buettner E."/>
            <person name="Leonhardt S."/>
            <person name="Gebauer A.M."/>
            <person name="Liers C."/>
            <person name="Hofrichter M."/>
            <person name="Kellner H."/>
        </authorList>
    </citation>
    <scope>NUCLEOTIDE SEQUENCE [LARGE SCALE GENOMIC DNA]</scope>
    <source>
        <strain evidence="8 9">DSM 108379</strain>
    </source>
</reference>
<dbReference type="InterPro" id="IPR032429">
    <property type="entry name" value="Nibrin_BRCT2"/>
</dbReference>
<dbReference type="GO" id="GO:0000724">
    <property type="term" value="P:double-strand break repair via homologous recombination"/>
    <property type="evidence" value="ECO:0007669"/>
    <property type="project" value="TreeGrafter"/>
</dbReference>
<dbReference type="GO" id="GO:0030870">
    <property type="term" value="C:Mre11 complex"/>
    <property type="evidence" value="ECO:0007669"/>
    <property type="project" value="InterPro"/>
</dbReference>
<dbReference type="GO" id="GO:0007095">
    <property type="term" value="P:mitotic G2 DNA damage checkpoint signaling"/>
    <property type="evidence" value="ECO:0007669"/>
    <property type="project" value="InterPro"/>
</dbReference>
<feature type="compositionally biased region" description="Polar residues" evidence="6">
    <location>
        <begin position="764"/>
        <end position="781"/>
    </location>
</feature>
<keyword evidence="2" id="KW-0227">DNA damage</keyword>
<dbReference type="EMBL" id="SKBN01000119">
    <property type="protein sequence ID" value="TGJ82685.1"/>
    <property type="molecule type" value="Genomic_DNA"/>
</dbReference>
<evidence type="ECO:0000313" key="9">
    <source>
        <dbReference type="Proteomes" id="UP000297716"/>
    </source>
</evidence>
<keyword evidence="4" id="KW-0539">Nucleus</keyword>
<comment type="similarity">
    <text evidence="5">Belongs to the Nibrin family.</text>
</comment>
<gene>
    <name evidence="8" type="ORF">E0Z10_g6082</name>
</gene>
<protein>
    <recommendedName>
        <fullName evidence="7">FHA domain-containing protein</fullName>
    </recommendedName>
</protein>
<dbReference type="SMART" id="SM00240">
    <property type="entry name" value="FHA"/>
    <property type="match status" value="1"/>
</dbReference>